<protein>
    <submittedName>
        <fullName evidence="2">ROK family transcriptional regulator</fullName>
    </submittedName>
</protein>
<dbReference type="InterPro" id="IPR036390">
    <property type="entry name" value="WH_DNA-bd_sf"/>
</dbReference>
<dbReference type="PANTHER" id="PTHR18964:SF149">
    <property type="entry name" value="BIFUNCTIONAL UDP-N-ACETYLGLUCOSAMINE 2-EPIMERASE_N-ACETYLMANNOSAMINE KINASE"/>
    <property type="match status" value="1"/>
</dbReference>
<evidence type="ECO:0000256" key="1">
    <source>
        <dbReference type="ARBA" id="ARBA00006479"/>
    </source>
</evidence>
<dbReference type="Pfam" id="PF00480">
    <property type="entry name" value="ROK"/>
    <property type="match status" value="1"/>
</dbReference>
<dbReference type="EMBL" id="JACEHE010000007">
    <property type="protein sequence ID" value="MBA2946989.1"/>
    <property type="molecule type" value="Genomic_DNA"/>
</dbReference>
<gene>
    <name evidence="2" type="ORF">H1D24_14545</name>
</gene>
<dbReference type="InterPro" id="IPR036388">
    <property type="entry name" value="WH-like_DNA-bd_sf"/>
</dbReference>
<reference evidence="2 3" key="1">
    <citation type="submission" date="2020-07" db="EMBL/GenBank/DDBJ databases">
        <title>Streptomyces isolated from Indian soil.</title>
        <authorList>
            <person name="Mandal S."/>
            <person name="Maiti P.K."/>
        </authorList>
    </citation>
    <scope>NUCLEOTIDE SEQUENCE [LARGE SCALE GENOMIC DNA]</scope>
    <source>
        <strain evidence="2 3">PSKA28</strain>
    </source>
</reference>
<dbReference type="SUPFAM" id="SSF53067">
    <property type="entry name" value="Actin-like ATPase domain"/>
    <property type="match status" value="1"/>
</dbReference>
<evidence type="ECO:0000313" key="3">
    <source>
        <dbReference type="Proteomes" id="UP000545761"/>
    </source>
</evidence>
<evidence type="ECO:0000313" key="2">
    <source>
        <dbReference type="EMBL" id="MBA2946989.1"/>
    </source>
</evidence>
<organism evidence="2 3">
    <name type="scientific">Streptomyces himalayensis subsp. himalayensis</name>
    <dbReference type="NCBI Taxonomy" id="2756131"/>
    <lineage>
        <taxon>Bacteria</taxon>
        <taxon>Bacillati</taxon>
        <taxon>Actinomycetota</taxon>
        <taxon>Actinomycetes</taxon>
        <taxon>Kitasatosporales</taxon>
        <taxon>Streptomycetaceae</taxon>
        <taxon>Streptomyces</taxon>
        <taxon>Streptomyces himalayensis</taxon>
    </lineage>
</organism>
<dbReference type="PANTHER" id="PTHR18964">
    <property type="entry name" value="ROK (REPRESSOR, ORF, KINASE) FAMILY"/>
    <property type="match status" value="1"/>
</dbReference>
<dbReference type="Gene3D" id="3.30.420.40">
    <property type="match status" value="2"/>
</dbReference>
<dbReference type="Proteomes" id="UP000545761">
    <property type="component" value="Unassembled WGS sequence"/>
</dbReference>
<dbReference type="InterPro" id="IPR043129">
    <property type="entry name" value="ATPase_NBD"/>
</dbReference>
<dbReference type="AlphaFoldDB" id="A0A7W0DMC5"/>
<proteinExistence type="inferred from homology"/>
<dbReference type="Gene3D" id="1.10.10.10">
    <property type="entry name" value="Winged helix-like DNA-binding domain superfamily/Winged helix DNA-binding domain"/>
    <property type="match status" value="1"/>
</dbReference>
<sequence length="407" mass="42294">MAKVSTVRDLRRRNRSALLRPLFLEGRLTRPELTGASGLSQATVSNVIGELQNEGLIVDAGTVDSDGGRPRQVLRIDADYGYVVGVDVGETRIRTELFDLSMEQRAAADHPLAHATAVEELADTVAATVRSVIDEAGVPPGHVLGVGVGVPGLVEHDDEVLVHGHAPGWQSVPLETLLRERIDQPLLIENGAKTLGQAEMWFGAGRGRSAAVIALLGTGVGACVVTGGSIYRGSTSSAGEWGHTVLQVGGRPCRCGGSGCLEAYVGADALLARYTGLTGRPPLEGVAPEAAVAQLVVHDPDDEAAAAVLAETVEYVGAGVANLVNLFNPEIIVLGGWVGLLLGRSHLPAIRDAAARYALRQPFERTDITVAQLGVDAVAMGAATLPVDELLATGAVGATQQRAALRP</sequence>
<name>A0A7W0DMC5_9ACTN</name>
<accession>A0A7W0DMC5</accession>
<comment type="similarity">
    <text evidence="1">Belongs to the ROK (NagC/XylR) family.</text>
</comment>
<dbReference type="SUPFAM" id="SSF46785">
    <property type="entry name" value="Winged helix' DNA-binding domain"/>
    <property type="match status" value="1"/>
</dbReference>
<comment type="caution">
    <text evidence="2">The sequence shown here is derived from an EMBL/GenBank/DDBJ whole genome shotgun (WGS) entry which is preliminary data.</text>
</comment>
<dbReference type="InterPro" id="IPR000600">
    <property type="entry name" value="ROK"/>
</dbReference>